<dbReference type="Pfam" id="PF00505">
    <property type="entry name" value="HMG_box"/>
    <property type="match status" value="1"/>
</dbReference>
<accession>A0A8H2ZG95</accession>
<feature type="compositionally biased region" description="Acidic residues" evidence="5">
    <location>
        <begin position="175"/>
        <end position="208"/>
    </location>
</feature>
<feature type="compositionally biased region" description="Polar residues" evidence="5">
    <location>
        <begin position="271"/>
        <end position="285"/>
    </location>
</feature>
<feature type="region of interest" description="Disordered" evidence="5">
    <location>
        <begin position="80"/>
        <end position="101"/>
    </location>
</feature>
<gene>
    <name evidence="7" type="ORF">KABA2_02S13244</name>
</gene>
<evidence type="ECO:0000313" key="8">
    <source>
        <dbReference type="Proteomes" id="UP000644660"/>
    </source>
</evidence>
<dbReference type="PANTHER" id="PTHR48112:SF13">
    <property type="entry name" value="NON-HISTONE PROTEIN 10"/>
    <property type="match status" value="1"/>
</dbReference>
<dbReference type="GeneID" id="64856321"/>
<dbReference type="RefSeq" id="XP_041405203.1">
    <property type="nucleotide sequence ID" value="XM_041549269.1"/>
</dbReference>
<keyword evidence="3 4" id="KW-0539">Nucleus</keyword>
<name>A0A8H2ZG95_9SACH</name>
<dbReference type="Pfam" id="PF24245">
    <property type="entry name" value="INO80F"/>
    <property type="match status" value="1"/>
</dbReference>
<evidence type="ECO:0000256" key="3">
    <source>
        <dbReference type="ARBA" id="ARBA00023242"/>
    </source>
</evidence>
<feature type="compositionally biased region" description="Basic and acidic residues" evidence="5">
    <location>
        <begin position="306"/>
        <end position="323"/>
    </location>
</feature>
<comment type="caution">
    <text evidence="7">The sequence shown here is derived from an EMBL/GenBank/DDBJ whole genome shotgun (WGS) entry which is preliminary data.</text>
</comment>
<evidence type="ECO:0000256" key="2">
    <source>
        <dbReference type="ARBA" id="ARBA00023125"/>
    </source>
</evidence>
<proteinExistence type="predicted"/>
<dbReference type="Gene3D" id="1.10.30.10">
    <property type="entry name" value="High mobility group box domain"/>
    <property type="match status" value="1"/>
</dbReference>
<feature type="domain" description="HMG box" evidence="6">
    <location>
        <begin position="97"/>
        <end position="161"/>
    </location>
</feature>
<dbReference type="EMBL" id="CAEFZW010000002">
    <property type="protein sequence ID" value="CAB4253165.1"/>
    <property type="molecule type" value="Genomic_DNA"/>
</dbReference>
<dbReference type="Proteomes" id="UP000644660">
    <property type="component" value="Unassembled WGS sequence"/>
</dbReference>
<feature type="compositionally biased region" description="Acidic residues" evidence="5">
    <location>
        <begin position="220"/>
        <end position="233"/>
    </location>
</feature>
<evidence type="ECO:0000256" key="5">
    <source>
        <dbReference type="SAM" id="MobiDB-lite"/>
    </source>
</evidence>
<dbReference type="GO" id="GO:0005634">
    <property type="term" value="C:nucleus"/>
    <property type="evidence" value="ECO:0007669"/>
    <property type="project" value="UniProtKB-SubCell"/>
</dbReference>
<dbReference type="OrthoDB" id="10070927at2759"/>
<dbReference type="InterPro" id="IPR050342">
    <property type="entry name" value="HMGB"/>
</dbReference>
<protein>
    <submittedName>
        <fullName evidence="7">Some similarities with Saccharomyces cerevisiae YDL002C NHP10 Protein related to mammalian high mobility group proteins</fullName>
    </submittedName>
</protein>
<keyword evidence="8" id="KW-1185">Reference proteome</keyword>
<dbReference type="SMART" id="SM00398">
    <property type="entry name" value="HMG"/>
    <property type="match status" value="1"/>
</dbReference>
<organism evidence="7 8">
    <name type="scientific">Maudiozyma barnettii</name>
    <dbReference type="NCBI Taxonomy" id="61262"/>
    <lineage>
        <taxon>Eukaryota</taxon>
        <taxon>Fungi</taxon>
        <taxon>Dikarya</taxon>
        <taxon>Ascomycota</taxon>
        <taxon>Saccharomycotina</taxon>
        <taxon>Saccharomycetes</taxon>
        <taxon>Saccharomycetales</taxon>
        <taxon>Saccharomycetaceae</taxon>
        <taxon>Maudiozyma</taxon>
    </lineage>
</organism>
<dbReference type="InterPro" id="IPR036910">
    <property type="entry name" value="HMG_box_dom_sf"/>
</dbReference>
<sequence length="330" mass="38181">MDGTSDTDLKRKVGDLRDKNEVLGLAIQRSRHAVKRLKLEYGVLLERLESRIELDPLLRFENPLPTLASFKKELLEKPMKRAKTKRQKAKERDPNMPKRPTNAYLIYCEMNKEKVKSLGSSDVTKDLTEGWKALDEEGRAPYYKLYNEDRNRYRQEMDIYNKSRSENGKTKNNSEGEDEEEEEVEEDEEEEEDEEDEEEEENDVEEDERNVNANDADAHGEEDDDEREEDQDAADSHDDKDSDDIEDQSSIVNDSDKLDQMPTKMKLDSVLSESPTSETRSNNKISDQKINDDEEEDEDEDENDTDVSKSEKSTTETQAKETDVESDSGN</sequence>
<feature type="DNA-binding region" description="HMG box" evidence="4">
    <location>
        <begin position="97"/>
        <end position="161"/>
    </location>
</feature>
<dbReference type="PANTHER" id="PTHR48112">
    <property type="entry name" value="HIGH MOBILITY GROUP PROTEIN DSP1"/>
    <property type="match status" value="1"/>
</dbReference>
<dbReference type="SUPFAM" id="SSF47095">
    <property type="entry name" value="HMG-box"/>
    <property type="match status" value="1"/>
</dbReference>
<keyword evidence="2 4" id="KW-0238">DNA-binding</keyword>
<dbReference type="GO" id="GO:0003677">
    <property type="term" value="F:DNA binding"/>
    <property type="evidence" value="ECO:0007669"/>
    <property type="project" value="UniProtKB-UniRule"/>
</dbReference>
<dbReference type="InterPro" id="IPR009071">
    <property type="entry name" value="HMG_box_dom"/>
</dbReference>
<evidence type="ECO:0000259" key="6">
    <source>
        <dbReference type="PROSITE" id="PS50118"/>
    </source>
</evidence>
<feature type="compositionally biased region" description="Basic residues" evidence="5">
    <location>
        <begin position="80"/>
        <end position="89"/>
    </location>
</feature>
<feature type="compositionally biased region" description="Basic and acidic residues" evidence="5">
    <location>
        <begin position="156"/>
        <end position="174"/>
    </location>
</feature>
<feature type="compositionally biased region" description="Acidic residues" evidence="5">
    <location>
        <begin position="292"/>
        <end position="305"/>
    </location>
</feature>
<reference evidence="7 8" key="1">
    <citation type="submission" date="2020-05" db="EMBL/GenBank/DDBJ databases">
        <authorList>
            <person name="Casaregola S."/>
            <person name="Devillers H."/>
            <person name="Grondin C."/>
        </authorList>
    </citation>
    <scope>NUCLEOTIDE SEQUENCE [LARGE SCALE GENOMIC DNA]</scope>
    <source>
        <strain evidence="7 8">CLIB 1767</strain>
    </source>
</reference>
<feature type="region of interest" description="Disordered" evidence="5">
    <location>
        <begin position="156"/>
        <end position="330"/>
    </location>
</feature>
<dbReference type="AlphaFoldDB" id="A0A8H2ZG95"/>
<comment type="subcellular location">
    <subcellularLocation>
        <location evidence="1">Nucleus</location>
    </subcellularLocation>
</comment>
<evidence type="ECO:0000256" key="1">
    <source>
        <dbReference type="ARBA" id="ARBA00004123"/>
    </source>
</evidence>
<evidence type="ECO:0000256" key="4">
    <source>
        <dbReference type="PROSITE-ProRule" id="PRU00267"/>
    </source>
</evidence>
<evidence type="ECO:0000313" key="7">
    <source>
        <dbReference type="EMBL" id="CAB4253165.1"/>
    </source>
</evidence>
<dbReference type="PROSITE" id="PS50118">
    <property type="entry name" value="HMG_BOX_2"/>
    <property type="match status" value="1"/>
</dbReference>
<dbReference type="InterPro" id="IPR056513">
    <property type="entry name" value="INO80F"/>
</dbReference>